<evidence type="ECO:0000256" key="2">
    <source>
        <dbReference type="ARBA" id="ARBA00009558"/>
    </source>
</evidence>
<name>A0AAD5FB77_SILAS</name>
<evidence type="ECO:0000256" key="5">
    <source>
        <dbReference type="ARBA" id="ARBA00022676"/>
    </source>
</evidence>
<dbReference type="GO" id="GO:0016779">
    <property type="term" value="F:nucleotidyltransferase activity"/>
    <property type="evidence" value="ECO:0007669"/>
    <property type="project" value="UniProtKB-KW"/>
</dbReference>
<evidence type="ECO:0000313" key="12">
    <source>
        <dbReference type="EMBL" id="KAI5609628.1"/>
    </source>
</evidence>
<dbReference type="PANTHER" id="PTHR10339">
    <property type="entry name" value="ADP-RIBOSYLTRANSFERASE"/>
    <property type="match status" value="1"/>
</dbReference>
<evidence type="ECO:0000256" key="10">
    <source>
        <dbReference type="ARBA" id="ARBA00047597"/>
    </source>
</evidence>
<dbReference type="GO" id="GO:0106274">
    <property type="term" value="F:NAD+-protein-arginine ADP-ribosyltransferase activity"/>
    <property type="evidence" value="ECO:0007669"/>
    <property type="project" value="UniProtKB-EC"/>
</dbReference>
<comment type="subcellular location">
    <subcellularLocation>
        <location evidence="1">Secreted</location>
    </subcellularLocation>
</comment>
<dbReference type="EC" id="2.4.2.31" evidence="11"/>
<dbReference type="GO" id="GO:0005576">
    <property type="term" value="C:extracellular region"/>
    <property type="evidence" value="ECO:0007669"/>
    <property type="project" value="UniProtKB-SubCell"/>
</dbReference>
<accession>A0AAD5FB77</accession>
<comment type="similarity">
    <text evidence="2 11">Belongs to the Arg-specific ADP-ribosyltransferase family.</text>
</comment>
<evidence type="ECO:0000256" key="7">
    <source>
        <dbReference type="ARBA" id="ARBA00022695"/>
    </source>
</evidence>
<protein>
    <recommendedName>
        <fullName evidence="11">NAD(P)(+)--arginine ADP-ribosyltransferase</fullName>
        <ecNumber evidence="11">2.4.2.31</ecNumber>
    </recommendedName>
    <alternativeName>
        <fullName evidence="11">Mono(ADP-ribosyl)transferase</fullName>
    </alternativeName>
</protein>
<dbReference type="GO" id="GO:0003950">
    <property type="term" value="F:NAD+ poly-ADP-ribosyltransferase activity"/>
    <property type="evidence" value="ECO:0007669"/>
    <property type="project" value="TreeGrafter"/>
</dbReference>
<sequence>KNYGVCQKIVPGGTPDHVRALHVYANSKNSFRKKFNDLVQIKGANVTTYKDGFHFKSLYFFLMDSMRLLK</sequence>
<reference evidence="12" key="1">
    <citation type="submission" date="2018-07" db="EMBL/GenBank/DDBJ databases">
        <title>Comparative genomics of catfishes provides insights into carnivory and benthic adaptation.</title>
        <authorList>
            <person name="Zhang Y."/>
            <person name="Wang D."/>
            <person name="Peng Z."/>
            <person name="Zheng S."/>
            <person name="Shao F."/>
            <person name="Tao W."/>
        </authorList>
    </citation>
    <scope>NUCLEOTIDE SEQUENCE</scope>
    <source>
        <strain evidence="12">Chongqing</strain>
    </source>
</reference>
<dbReference type="InterPro" id="IPR000768">
    <property type="entry name" value="ART"/>
</dbReference>
<keyword evidence="5 11" id="KW-0328">Glycosyltransferase</keyword>
<comment type="catalytic activity">
    <reaction evidence="10 11">
        <text>L-arginyl-[protein] + NAD(+) = N(omega)-(ADP-D-ribosyl)-L-arginyl-[protein] + nicotinamide + H(+)</text>
        <dbReference type="Rhea" id="RHEA:19149"/>
        <dbReference type="Rhea" id="RHEA-COMP:10532"/>
        <dbReference type="Rhea" id="RHEA-COMP:15087"/>
        <dbReference type="ChEBI" id="CHEBI:15378"/>
        <dbReference type="ChEBI" id="CHEBI:17154"/>
        <dbReference type="ChEBI" id="CHEBI:29965"/>
        <dbReference type="ChEBI" id="CHEBI:57540"/>
        <dbReference type="ChEBI" id="CHEBI:142554"/>
        <dbReference type="EC" id="2.4.2.31"/>
    </reaction>
</comment>
<comment type="caution">
    <text evidence="12">The sequence shown here is derived from an EMBL/GenBank/DDBJ whole genome shotgun (WGS) entry which is preliminary data.</text>
</comment>
<evidence type="ECO:0000256" key="8">
    <source>
        <dbReference type="ARBA" id="ARBA00022857"/>
    </source>
</evidence>
<evidence type="ECO:0000256" key="1">
    <source>
        <dbReference type="ARBA" id="ARBA00004613"/>
    </source>
</evidence>
<keyword evidence="9" id="KW-0843">Virulence</keyword>
<keyword evidence="6 11" id="KW-0808">Transferase</keyword>
<dbReference type="GO" id="GO:0090729">
    <property type="term" value="F:toxin activity"/>
    <property type="evidence" value="ECO:0007669"/>
    <property type="project" value="UniProtKB-KW"/>
</dbReference>
<evidence type="ECO:0000256" key="3">
    <source>
        <dbReference type="ARBA" id="ARBA00022525"/>
    </source>
</evidence>
<dbReference type="SUPFAM" id="SSF56399">
    <property type="entry name" value="ADP-ribosylation"/>
    <property type="match status" value="1"/>
</dbReference>
<dbReference type="InterPro" id="IPR050999">
    <property type="entry name" value="ADP-ribosyltransferase_ARG"/>
</dbReference>
<evidence type="ECO:0000256" key="4">
    <source>
        <dbReference type="ARBA" id="ARBA00022656"/>
    </source>
</evidence>
<feature type="non-terminal residue" evidence="12">
    <location>
        <position position="70"/>
    </location>
</feature>
<evidence type="ECO:0000256" key="9">
    <source>
        <dbReference type="ARBA" id="ARBA00023026"/>
    </source>
</evidence>
<keyword evidence="13" id="KW-1185">Reference proteome</keyword>
<proteinExistence type="inferred from homology"/>
<organism evidence="12 13">
    <name type="scientific">Silurus asotus</name>
    <name type="common">Amur catfish</name>
    <name type="synonym">Parasilurus asotus</name>
    <dbReference type="NCBI Taxonomy" id="30991"/>
    <lineage>
        <taxon>Eukaryota</taxon>
        <taxon>Metazoa</taxon>
        <taxon>Chordata</taxon>
        <taxon>Craniata</taxon>
        <taxon>Vertebrata</taxon>
        <taxon>Euteleostomi</taxon>
        <taxon>Actinopterygii</taxon>
        <taxon>Neopterygii</taxon>
        <taxon>Teleostei</taxon>
        <taxon>Ostariophysi</taxon>
        <taxon>Siluriformes</taxon>
        <taxon>Siluridae</taxon>
        <taxon>Silurus</taxon>
    </lineage>
</organism>
<keyword evidence="11" id="KW-0520">NAD</keyword>
<feature type="non-terminal residue" evidence="12">
    <location>
        <position position="1"/>
    </location>
</feature>
<evidence type="ECO:0000256" key="11">
    <source>
        <dbReference type="RuleBase" id="RU361228"/>
    </source>
</evidence>
<dbReference type="Gene3D" id="3.90.176.10">
    <property type="entry name" value="Toxin ADP-ribosyltransferase, Chain A, domain 1"/>
    <property type="match status" value="1"/>
</dbReference>
<evidence type="ECO:0000313" key="13">
    <source>
        <dbReference type="Proteomes" id="UP001205998"/>
    </source>
</evidence>
<dbReference type="Proteomes" id="UP001205998">
    <property type="component" value="Unassembled WGS sequence"/>
</dbReference>
<evidence type="ECO:0000256" key="6">
    <source>
        <dbReference type="ARBA" id="ARBA00022679"/>
    </source>
</evidence>
<keyword evidence="7" id="KW-0548">Nucleotidyltransferase</keyword>
<dbReference type="EMBL" id="MU576297">
    <property type="protein sequence ID" value="KAI5609628.1"/>
    <property type="molecule type" value="Genomic_DNA"/>
</dbReference>
<dbReference type="AlphaFoldDB" id="A0AAD5FB77"/>
<keyword evidence="3" id="KW-0964">Secreted</keyword>
<keyword evidence="8 11" id="KW-0521">NADP</keyword>
<keyword evidence="4" id="KW-0800">Toxin</keyword>
<dbReference type="PANTHER" id="PTHR10339:SF25">
    <property type="entry name" value="SECRETED EXOENZYME S"/>
    <property type="match status" value="1"/>
</dbReference>
<dbReference type="Pfam" id="PF01129">
    <property type="entry name" value="ART"/>
    <property type="match status" value="1"/>
</dbReference>
<gene>
    <name evidence="12" type="ORF">C0J50_12115</name>
</gene>